<keyword evidence="11" id="KW-1185">Reference proteome</keyword>
<evidence type="ECO:0000259" key="8">
    <source>
        <dbReference type="Pfam" id="PF04239"/>
    </source>
</evidence>
<dbReference type="RefSeq" id="WP_113807235.1">
    <property type="nucleotide sequence ID" value="NZ_QOCW01000021.1"/>
</dbReference>
<evidence type="ECO:0000256" key="1">
    <source>
        <dbReference type="ARBA" id="ARBA00004651"/>
    </source>
</evidence>
<dbReference type="InterPro" id="IPR048454">
    <property type="entry name" value="YetF_N"/>
</dbReference>
<name>A0A366XRL2_9BACI</name>
<dbReference type="Gene3D" id="3.30.240.20">
    <property type="entry name" value="bsu07140 like domains"/>
    <property type="match status" value="2"/>
</dbReference>
<sequence>MPISDLALRLVIAFIVLLALTRMMGRKELSEMTFFNFVSAITLGALTGILVLDENVSLLNGVLALVGWSAITIVLGFIDIKSKKVRNIIEGQPRILIKKGEIMEDELRKVRLDIDALNSLLREKDVFSVSDVDYAILETDGKLSVMKKELKQPLLKSDLGIQNTKIHVYPISTEVISDGKVVTSNLEKLNLDTQWLEKQLQLSGVKSISDVFYAEVKKDGTLYIDHKNDVLH</sequence>
<feature type="transmembrane region" description="Helical" evidence="7">
    <location>
        <begin position="6"/>
        <end position="25"/>
    </location>
</feature>
<evidence type="ECO:0000256" key="2">
    <source>
        <dbReference type="ARBA" id="ARBA00006448"/>
    </source>
</evidence>
<comment type="caution">
    <text evidence="10">The sequence shown here is derived from an EMBL/GenBank/DDBJ whole genome shotgun (WGS) entry which is preliminary data.</text>
</comment>
<evidence type="ECO:0000313" key="11">
    <source>
        <dbReference type="Proteomes" id="UP000253314"/>
    </source>
</evidence>
<dbReference type="Pfam" id="PF20730">
    <property type="entry name" value="YetF_N"/>
    <property type="match status" value="1"/>
</dbReference>
<feature type="transmembrane region" description="Helical" evidence="7">
    <location>
        <begin position="32"/>
        <end position="52"/>
    </location>
</feature>
<dbReference type="Pfam" id="PF04239">
    <property type="entry name" value="DUF421"/>
    <property type="match status" value="1"/>
</dbReference>
<keyword evidence="6 7" id="KW-0472">Membrane</keyword>
<accession>A0A366XRL2</accession>
<reference evidence="10 11" key="1">
    <citation type="submission" date="2018-07" db="EMBL/GenBank/DDBJ databases">
        <title>Lottiidibacillus patelloidae gen. nov., sp. nov., isolated from the intestinal tract of a marine limpet and the reclassification of B. taeanensis BH030017T, B. algicola KMM 3737T and B. hwajinpoensis SW-72T as genus Lottiidibacillus.</title>
        <authorList>
            <person name="Liu R."/>
            <person name="Huang Z."/>
        </authorList>
    </citation>
    <scope>NUCLEOTIDE SEQUENCE [LARGE SCALE GENOMIC DNA]</scope>
    <source>
        <strain evidence="10 11">BH030017</strain>
    </source>
</reference>
<dbReference type="InterPro" id="IPR007353">
    <property type="entry name" value="DUF421"/>
</dbReference>
<dbReference type="PANTHER" id="PTHR34582:SF7">
    <property type="entry name" value="UPF0702 TRANSMEMBRANE PROTEIN YDFS"/>
    <property type="match status" value="1"/>
</dbReference>
<proteinExistence type="inferred from homology"/>
<organism evidence="10 11">
    <name type="scientific">Bacillus taeanensis</name>
    <dbReference type="NCBI Taxonomy" id="273032"/>
    <lineage>
        <taxon>Bacteria</taxon>
        <taxon>Bacillati</taxon>
        <taxon>Bacillota</taxon>
        <taxon>Bacilli</taxon>
        <taxon>Bacillales</taxon>
        <taxon>Bacillaceae</taxon>
        <taxon>Bacillus</taxon>
    </lineage>
</organism>
<protein>
    <submittedName>
        <fullName evidence="10">DUF421 domain-containing protein</fullName>
    </submittedName>
</protein>
<dbReference type="PANTHER" id="PTHR34582">
    <property type="entry name" value="UPF0702 TRANSMEMBRANE PROTEIN YCAP"/>
    <property type="match status" value="1"/>
</dbReference>
<feature type="domain" description="YetF C-terminal" evidence="8">
    <location>
        <begin position="81"/>
        <end position="216"/>
    </location>
</feature>
<feature type="transmembrane region" description="Helical" evidence="7">
    <location>
        <begin position="58"/>
        <end position="78"/>
    </location>
</feature>
<keyword evidence="5 7" id="KW-1133">Transmembrane helix</keyword>
<dbReference type="EMBL" id="QOCW01000021">
    <property type="protein sequence ID" value="RBW68336.1"/>
    <property type="molecule type" value="Genomic_DNA"/>
</dbReference>
<dbReference type="OrthoDB" id="9778331at2"/>
<gene>
    <name evidence="10" type="ORF">DS031_16855</name>
</gene>
<dbReference type="GO" id="GO:0005886">
    <property type="term" value="C:plasma membrane"/>
    <property type="evidence" value="ECO:0007669"/>
    <property type="project" value="UniProtKB-SubCell"/>
</dbReference>
<keyword evidence="3" id="KW-1003">Cell membrane</keyword>
<dbReference type="AlphaFoldDB" id="A0A366XRL2"/>
<comment type="subcellular location">
    <subcellularLocation>
        <location evidence="1">Cell membrane</location>
        <topology evidence="1">Multi-pass membrane protein</topology>
    </subcellularLocation>
</comment>
<evidence type="ECO:0000256" key="4">
    <source>
        <dbReference type="ARBA" id="ARBA00022692"/>
    </source>
</evidence>
<keyword evidence="4 7" id="KW-0812">Transmembrane</keyword>
<evidence type="ECO:0000259" key="9">
    <source>
        <dbReference type="Pfam" id="PF20730"/>
    </source>
</evidence>
<comment type="similarity">
    <text evidence="2">Belongs to the UPF0702 family.</text>
</comment>
<evidence type="ECO:0000256" key="7">
    <source>
        <dbReference type="SAM" id="Phobius"/>
    </source>
</evidence>
<dbReference type="InterPro" id="IPR023090">
    <property type="entry name" value="UPF0702_alpha/beta_dom_sf"/>
</dbReference>
<evidence type="ECO:0000313" key="10">
    <source>
        <dbReference type="EMBL" id="RBW68336.1"/>
    </source>
</evidence>
<dbReference type="Proteomes" id="UP000253314">
    <property type="component" value="Unassembled WGS sequence"/>
</dbReference>
<evidence type="ECO:0000256" key="3">
    <source>
        <dbReference type="ARBA" id="ARBA00022475"/>
    </source>
</evidence>
<evidence type="ECO:0000256" key="6">
    <source>
        <dbReference type="ARBA" id="ARBA00023136"/>
    </source>
</evidence>
<feature type="domain" description="YetF-like N-terminal transmembrane" evidence="9">
    <location>
        <begin position="5"/>
        <end position="77"/>
    </location>
</feature>
<evidence type="ECO:0000256" key="5">
    <source>
        <dbReference type="ARBA" id="ARBA00022989"/>
    </source>
</evidence>